<keyword evidence="4" id="KW-1185">Reference proteome</keyword>
<sequence>MNGLDLGLIGNCSIGALIDKKASIVWCCLPRFDGDPVFHSLLAGDGNPSGQGMFAIEVVDFVSSEQAYLPNTAILRTVLNGASGSIEVLDFAPRFKWRDRAFRPQMLVRRVRPLSGTPRVRIKVRPQFNYGGTTPTITFGSNHVRYVGPETTLRLTTDAPVDYVRSETAFNLDGPLNLILGPDETLSDGASETAQMFETRTHDYWRNWTHRLAVPLDWQDAVVRAAITLKLCSYEPTGAIVAAMTTSIPEAPGTQRNWDYRFCWIRDAFFVVRALNSLSAVRTMENYFGWIMNVVSNANGGHIQPVYGIGLEDRLTERVVDTLDGFKGIGPVRIGNQAYEHFQHDTYGNLVLGASQAFFDTRLFMRAGYEDFERLERVGEKAYELHDQPDAGMWELRSRARVHTSSSVMCWAACDRLGKIALYMGLTDRARFWAERAARIRQVILERAWSGKRQAFVESFEGEYLDAGVLLMGEVGIIDPLDPRFVSTVQEMEKVLGRGPFMMRYEEADDFGAPETAFNVCAFWRIDTLARMGRKDEARELFTALLAARTSLGLMSEDTDYKTGAPWGNFPQTYSMVGIINGAVRLSRPWEAAV</sequence>
<name>A0A0D6JAP5_9HYPH</name>
<dbReference type="SUPFAM" id="SSF48208">
    <property type="entry name" value="Six-hairpin glycosidases"/>
    <property type="match status" value="1"/>
</dbReference>
<dbReference type="KEGG" id="fiy:BN1229_v1_0390"/>
<dbReference type="Pfam" id="PF00723">
    <property type="entry name" value="Glyco_hydro_15"/>
    <property type="match status" value="1"/>
</dbReference>
<dbReference type="OrthoDB" id="3902805at2"/>
<dbReference type="PANTHER" id="PTHR31616">
    <property type="entry name" value="TREHALASE"/>
    <property type="match status" value="1"/>
</dbReference>
<evidence type="ECO:0000313" key="4">
    <source>
        <dbReference type="Proteomes" id="UP000033187"/>
    </source>
</evidence>
<dbReference type="InterPro" id="IPR012341">
    <property type="entry name" value="6hp_glycosidase-like_sf"/>
</dbReference>
<dbReference type="RefSeq" id="WP_046476025.1">
    <property type="nucleotide sequence ID" value="NZ_LN829118.1"/>
</dbReference>
<dbReference type="EMBL" id="LN829119">
    <property type="protein sequence ID" value="CPR15509.1"/>
    <property type="molecule type" value="Genomic_DNA"/>
</dbReference>
<dbReference type="InterPro" id="IPR045582">
    <property type="entry name" value="Trehalase-like_N"/>
</dbReference>
<evidence type="ECO:0000259" key="2">
    <source>
        <dbReference type="Pfam" id="PF19291"/>
    </source>
</evidence>
<dbReference type="AlphaFoldDB" id="A0A0D6JAP5"/>
<dbReference type="Proteomes" id="UP000033187">
    <property type="component" value="Chromosome 1"/>
</dbReference>
<reference evidence="4" key="1">
    <citation type="submission" date="2015-02" db="EMBL/GenBank/DDBJ databases">
        <authorList>
            <person name="Chooi Y.-H."/>
        </authorList>
    </citation>
    <scope>NUCLEOTIDE SEQUENCE [LARGE SCALE GENOMIC DNA]</scope>
    <source>
        <strain evidence="4">strain Y</strain>
    </source>
</reference>
<dbReference type="InterPro" id="IPR011613">
    <property type="entry name" value="GH15-like"/>
</dbReference>
<dbReference type="GO" id="GO:0004553">
    <property type="term" value="F:hydrolase activity, hydrolyzing O-glycosyl compounds"/>
    <property type="evidence" value="ECO:0007669"/>
    <property type="project" value="TreeGrafter"/>
</dbReference>
<dbReference type="Gene3D" id="1.50.10.10">
    <property type="match status" value="1"/>
</dbReference>
<protein>
    <submittedName>
        <fullName evidence="3">Glycoside hydrolase 15-related protein</fullName>
    </submittedName>
</protein>
<accession>A0A0D6JAP5</accession>
<keyword evidence="3" id="KW-0378">Hydrolase</keyword>
<dbReference type="GO" id="GO:0005975">
    <property type="term" value="P:carbohydrate metabolic process"/>
    <property type="evidence" value="ECO:0007669"/>
    <property type="project" value="InterPro"/>
</dbReference>
<evidence type="ECO:0000313" key="3">
    <source>
        <dbReference type="EMBL" id="CPR15509.1"/>
    </source>
</evidence>
<dbReference type="PANTHER" id="PTHR31616:SF0">
    <property type="entry name" value="GLUCAN 1,4-ALPHA-GLUCOSIDASE"/>
    <property type="match status" value="1"/>
</dbReference>
<dbReference type="InterPro" id="IPR008928">
    <property type="entry name" value="6-hairpin_glycosidase_sf"/>
</dbReference>
<feature type="domain" description="GH15-like" evidence="1">
    <location>
        <begin position="219"/>
        <end position="581"/>
    </location>
</feature>
<proteinExistence type="predicted"/>
<dbReference type="Pfam" id="PF19291">
    <property type="entry name" value="TREH_N"/>
    <property type="match status" value="1"/>
</dbReference>
<dbReference type="KEGG" id="fil:BN1229_v1_0385"/>
<feature type="domain" description="Trehalase-like N-terminal" evidence="2">
    <location>
        <begin position="7"/>
        <end position="156"/>
    </location>
</feature>
<gene>
    <name evidence="3" type="ORF">YBN1229_v1_0390</name>
</gene>
<organism evidence="3 4">
    <name type="scientific">Candidatus Filomicrobium marinum</name>
    <dbReference type="NCBI Taxonomy" id="1608628"/>
    <lineage>
        <taxon>Bacteria</taxon>
        <taxon>Pseudomonadati</taxon>
        <taxon>Pseudomonadota</taxon>
        <taxon>Alphaproteobacteria</taxon>
        <taxon>Hyphomicrobiales</taxon>
        <taxon>Hyphomicrobiaceae</taxon>
        <taxon>Filomicrobium</taxon>
    </lineage>
</organism>
<evidence type="ECO:0000259" key="1">
    <source>
        <dbReference type="Pfam" id="PF00723"/>
    </source>
</evidence>